<dbReference type="RefSeq" id="XP_001020940.1">
    <property type="nucleotide sequence ID" value="XM_001020940.2"/>
</dbReference>
<dbReference type="Proteomes" id="UP000009168">
    <property type="component" value="Unassembled WGS sequence"/>
</dbReference>
<evidence type="ECO:0000256" key="1">
    <source>
        <dbReference type="SAM" id="MobiDB-lite"/>
    </source>
</evidence>
<dbReference type="KEGG" id="tet:TTHERM_00794210"/>
<feature type="compositionally biased region" description="Basic residues" evidence="1">
    <location>
        <begin position="195"/>
        <end position="206"/>
    </location>
</feature>
<feature type="region of interest" description="Disordered" evidence="1">
    <location>
        <begin position="610"/>
        <end position="663"/>
    </location>
</feature>
<evidence type="ECO:0000313" key="3">
    <source>
        <dbReference type="Proteomes" id="UP000009168"/>
    </source>
</evidence>
<accession>Q23W10</accession>
<sequence length="1034" mass="118920">MSSIRDRRRLKYHNNSQTNTNLNQNSNANSVYNQTIIMHSPQFSINNTFINEQNANNGSNSNNQSINYYQINQQANIENINNQNIINTPSYYAKQEPNLSRNASKNNSAQGKVYINRKLSHEKYFMNFFPPTKSNQNSITYDMNESIKTQEQIMGNLAQYQTLNHQNQNAKEYNTIQYNSLQPPPSQEGISQSKSKGKNSFRKNSVKRPSMNSPPQSYIPQPPNQSSQYNSVCKQNNQQTNKDNNSIEFQTAFVMPDNPQNLQNLFLAQNPDLGSRIVVEKKSKERLDKNIQLMQIYGNKAIKRSQNQIPILNQSGQILNYYVPQEQRQSKSTGRHHSVLKRRQIRDSSNPINSCNESQTIQHTKCNILPGANFRSISHERQSLYSNLRQQNSKGYFESLKTDVYVNGERQKSSAQRGSKQTQLSQNNIASAYQSNNTNQIQHQSQQKQNSAQQFQIQNPAQVIAQPQRSKSFGRSRAYKFINNSNEKQNNVLQEVLSSQQNQIKKLHINKIKLDNNFYGKDEQLMQRNDSGENINYQSQQSDYLEQYIGAIVNQENMSTSNYDRLSSHMDKLSQKILTQQSDLKNLLQPLSSVQNSENLQQNQHSNFNRFSFDQNYDPNRSFNDLPSSVIEEKRQDGGDDSDKYNNDQFEEDQESVQGPSFAPSVLKKDSFISQDSKQPIQNYHNQSYNIKEDSHIMRPQGSNIPQQQSHYSSINSFGCPNSFIVDKQNKENNELQTINVGSLMSSQQVEVIEESFGSNFQQQSSVLNQKQSKQQSKVQSEIKLIDESIVQQNSQQSFVQAQQKQKMQPHPPQLQKAALRSQGSLGSQLDEVDVVGQLNKKQKQQNQQVTFCESPIIMEPKQELLAVADDKRFKRNAAKIYKRNDLLNKNTLKDSKDNIDVQKIQQMKLNLQFQVGDKKTLIPQQNQKLDQLKDKLTLQLENVSANIINKVNQNQQSIDDQGSDLNPVDELSTCKEERNLLDDNEEVINSKKSIINSQFDQMIVTSLNNYLNKTETDQDIKVKSDGNFQHYKY</sequence>
<feature type="region of interest" description="Disordered" evidence="1">
    <location>
        <begin position="178"/>
        <end position="242"/>
    </location>
</feature>
<feature type="region of interest" description="Disordered" evidence="1">
    <location>
        <begin position="326"/>
        <end position="358"/>
    </location>
</feature>
<reference evidence="3" key="1">
    <citation type="journal article" date="2006" name="PLoS Biol.">
        <title>Macronuclear genome sequence of the ciliate Tetrahymena thermophila, a model eukaryote.</title>
        <authorList>
            <person name="Eisen J.A."/>
            <person name="Coyne R.S."/>
            <person name="Wu M."/>
            <person name="Wu D."/>
            <person name="Thiagarajan M."/>
            <person name="Wortman J.R."/>
            <person name="Badger J.H."/>
            <person name="Ren Q."/>
            <person name="Amedeo P."/>
            <person name="Jones K.M."/>
            <person name="Tallon L.J."/>
            <person name="Delcher A.L."/>
            <person name="Salzberg S.L."/>
            <person name="Silva J.C."/>
            <person name="Haas B.J."/>
            <person name="Majoros W.H."/>
            <person name="Farzad M."/>
            <person name="Carlton J.M."/>
            <person name="Smith R.K. Jr."/>
            <person name="Garg J."/>
            <person name="Pearlman R.E."/>
            <person name="Karrer K.M."/>
            <person name="Sun L."/>
            <person name="Manning G."/>
            <person name="Elde N.C."/>
            <person name="Turkewitz A.P."/>
            <person name="Asai D.J."/>
            <person name="Wilkes D.E."/>
            <person name="Wang Y."/>
            <person name="Cai H."/>
            <person name="Collins K."/>
            <person name="Stewart B.A."/>
            <person name="Lee S.R."/>
            <person name="Wilamowska K."/>
            <person name="Weinberg Z."/>
            <person name="Ruzzo W.L."/>
            <person name="Wloga D."/>
            <person name="Gaertig J."/>
            <person name="Frankel J."/>
            <person name="Tsao C.-C."/>
            <person name="Gorovsky M.A."/>
            <person name="Keeling P.J."/>
            <person name="Waller R.F."/>
            <person name="Patron N.J."/>
            <person name="Cherry J.M."/>
            <person name="Stover N.A."/>
            <person name="Krieger C.J."/>
            <person name="del Toro C."/>
            <person name="Ryder H.F."/>
            <person name="Williamson S.C."/>
            <person name="Barbeau R.A."/>
            <person name="Hamilton E.P."/>
            <person name="Orias E."/>
        </authorList>
    </citation>
    <scope>NUCLEOTIDE SEQUENCE [LARGE SCALE GENOMIC DNA]</scope>
    <source>
        <strain evidence="3">SB210</strain>
    </source>
</reference>
<feature type="compositionally biased region" description="Polar residues" evidence="1">
    <location>
        <begin position="610"/>
        <end position="627"/>
    </location>
</feature>
<dbReference type="GeneID" id="7825497"/>
<protein>
    <submittedName>
        <fullName evidence="2">Uncharacterized protein</fullName>
    </submittedName>
</protein>
<gene>
    <name evidence="2" type="ORF">TTHERM_00794210</name>
</gene>
<proteinExistence type="predicted"/>
<dbReference type="EMBL" id="GG662609">
    <property type="protein sequence ID" value="EAS00695.1"/>
    <property type="molecule type" value="Genomic_DNA"/>
</dbReference>
<name>Q23W10_TETTS</name>
<feature type="compositionally biased region" description="Polar residues" evidence="1">
    <location>
        <begin position="210"/>
        <end position="233"/>
    </location>
</feature>
<dbReference type="HOGENOM" id="CLU_293822_0_0_1"/>
<dbReference type="InParanoid" id="Q23W10"/>
<feature type="compositionally biased region" description="Basic and acidic residues" evidence="1">
    <location>
        <begin position="631"/>
        <end position="646"/>
    </location>
</feature>
<evidence type="ECO:0000313" key="2">
    <source>
        <dbReference type="EMBL" id="EAS00695.1"/>
    </source>
</evidence>
<feature type="compositionally biased region" description="Polar residues" evidence="1">
    <location>
        <begin position="347"/>
        <end position="358"/>
    </location>
</feature>
<dbReference type="AlphaFoldDB" id="Q23W10"/>
<feature type="compositionally biased region" description="Basic residues" evidence="1">
    <location>
        <begin position="333"/>
        <end position="344"/>
    </location>
</feature>
<organism evidence="2 3">
    <name type="scientific">Tetrahymena thermophila (strain SB210)</name>
    <dbReference type="NCBI Taxonomy" id="312017"/>
    <lineage>
        <taxon>Eukaryota</taxon>
        <taxon>Sar</taxon>
        <taxon>Alveolata</taxon>
        <taxon>Ciliophora</taxon>
        <taxon>Intramacronucleata</taxon>
        <taxon>Oligohymenophorea</taxon>
        <taxon>Hymenostomatida</taxon>
        <taxon>Tetrahymenina</taxon>
        <taxon>Tetrahymenidae</taxon>
        <taxon>Tetrahymena</taxon>
    </lineage>
</organism>
<keyword evidence="3" id="KW-1185">Reference proteome</keyword>